<keyword evidence="1" id="KW-0805">Transcription regulation</keyword>
<feature type="domain" description="HTH luxR-type" evidence="3">
    <location>
        <begin position="145"/>
        <end position="210"/>
    </location>
</feature>
<evidence type="ECO:0000313" key="5">
    <source>
        <dbReference type="Proteomes" id="UP000000271"/>
    </source>
</evidence>
<dbReference type="HOGENOM" id="CLU_1197839_0_0_9"/>
<dbReference type="InterPro" id="IPR016032">
    <property type="entry name" value="Sig_transdc_resp-reg_C-effctor"/>
</dbReference>
<accession>D6Y058</accession>
<dbReference type="GO" id="GO:0003677">
    <property type="term" value="F:DNA binding"/>
    <property type="evidence" value="ECO:0007669"/>
    <property type="project" value="InterPro"/>
</dbReference>
<evidence type="ECO:0000259" key="3">
    <source>
        <dbReference type="PROSITE" id="PS50043"/>
    </source>
</evidence>
<dbReference type="Pfam" id="PF00196">
    <property type="entry name" value="GerE"/>
    <property type="match status" value="1"/>
</dbReference>
<dbReference type="SMART" id="SM00421">
    <property type="entry name" value="HTH_LUXR"/>
    <property type="match status" value="1"/>
</dbReference>
<dbReference type="Gene3D" id="1.10.10.10">
    <property type="entry name" value="Winged helix-like DNA-binding domain superfamily/Winged helix DNA-binding domain"/>
    <property type="match status" value="1"/>
</dbReference>
<dbReference type="STRING" id="439292.Bsel_0927"/>
<dbReference type="OrthoDB" id="2965189at2"/>
<evidence type="ECO:0000313" key="4">
    <source>
        <dbReference type="EMBL" id="ADH98449.1"/>
    </source>
</evidence>
<dbReference type="KEGG" id="bse:Bsel_0927"/>
<organism evidence="4 5">
    <name type="scientific">Bacillus selenitireducens (strain ATCC 700615 / DSM 15326 / MLS10)</name>
    <dbReference type="NCBI Taxonomy" id="439292"/>
    <lineage>
        <taxon>Bacteria</taxon>
        <taxon>Bacillati</taxon>
        <taxon>Bacillota</taxon>
        <taxon>Bacilli</taxon>
        <taxon>Bacillales</taxon>
        <taxon>Bacillaceae</taxon>
        <taxon>Salisediminibacterium</taxon>
    </lineage>
</organism>
<keyword evidence="5" id="KW-1185">Reference proteome</keyword>
<sequence length="222" mass="25330">MSHVKRTALLLTPCKDVMVTNTLKKRMNIQYPNHIQGIVEDVVFYHIRSIKEGKEAAELIRTYTDKKFVFTVHEEDADPDMIDLILLPVHGIIFTGHLSRYFGTILGMLEDNAFPLEPFFQTVLCKKLIRHKEKSGPISSFVFHRKACDVPLSKTEILILTELANGLTTKMIVEKHHYAPSTVYINASSLIRKFGAKDRTDAVVNCIRRGFLVPVYDQEPSE</sequence>
<dbReference type="PROSITE" id="PS50043">
    <property type="entry name" value="HTH_LUXR_2"/>
    <property type="match status" value="1"/>
</dbReference>
<dbReference type="InterPro" id="IPR036388">
    <property type="entry name" value="WH-like_DNA-bd_sf"/>
</dbReference>
<dbReference type="AlphaFoldDB" id="D6Y058"/>
<name>D6Y058_BACIE</name>
<dbReference type="EMBL" id="CP001791">
    <property type="protein sequence ID" value="ADH98449.1"/>
    <property type="molecule type" value="Genomic_DNA"/>
</dbReference>
<dbReference type="Proteomes" id="UP000000271">
    <property type="component" value="Chromosome"/>
</dbReference>
<evidence type="ECO:0000256" key="2">
    <source>
        <dbReference type="ARBA" id="ARBA00023163"/>
    </source>
</evidence>
<reference evidence="4" key="1">
    <citation type="submission" date="2009-10" db="EMBL/GenBank/DDBJ databases">
        <title>Complete sequence of Bacillus selenitireducens MLS10.</title>
        <authorList>
            <consortium name="US DOE Joint Genome Institute"/>
            <person name="Lucas S."/>
            <person name="Copeland A."/>
            <person name="Lapidus A."/>
            <person name="Glavina del Rio T."/>
            <person name="Dalin E."/>
            <person name="Tice H."/>
            <person name="Bruce D."/>
            <person name="Goodwin L."/>
            <person name="Pitluck S."/>
            <person name="Sims D."/>
            <person name="Brettin T."/>
            <person name="Detter J.C."/>
            <person name="Han C."/>
            <person name="Larimer F."/>
            <person name="Land M."/>
            <person name="Hauser L."/>
            <person name="Kyrpides N."/>
            <person name="Ovchinnikova G."/>
            <person name="Stolz J."/>
        </authorList>
    </citation>
    <scope>NUCLEOTIDE SEQUENCE [LARGE SCALE GENOMIC DNA]</scope>
    <source>
        <strain evidence="4">MLS10</strain>
    </source>
</reference>
<protein>
    <submittedName>
        <fullName evidence="4">Transcriptional regulator, LuxR family</fullName>
    </submittedName>
</protein>
<dbReference type="RefSeq" id="WP_013171874.1">
    <property type="nucleotide sequence ID" value="NC_014219.1"/>
</dbReference>
<evidence type="ECO:0000256" key="1">
    <source>
        <dbReference type="ARBA" id="ARBA00023015"/>
    </source>
</evidence>
<gene>
    <name evidence="4" type="ordered locus">Bsel_0927</name>
</gene>
<keyword evidence="2" id="KW-0804">Transcription</keyword>
<dbReference type="InterPro" id="IPR000792">
    <property type="entry name" value="Tscrpt_reg_LuxR_C"/>
</dbReference>
<dbReference type="GO" id="GO:0006355">
    <property type="term" value="P:regulation of DNA-templated transcription"/>
    <property type="evidence" value="ECO:0007669"/>
    <property type="project" value="InterPro"/>
</dbReference>
<proteinExistence type="predicted"/>
<dbReference type="SUPFAM" id="SSF46894">
    <property type="entry name" value="C-terminal effector domain of the bipartite response regulators"/>
    <property type="match status" value="1"/>
</dbReference>